<dbReference type="OrthoDB" id="41532at2759"/>
<feature type="compositionally biased region" description="Low complexity" evidence="1">
    <location>
        <begin position="424"/>
        <end position="439"/>
    </location>
</feature>
<dbReference type="SMART" id="SM00736">
    <property type="entry name" value="CADG"/>
    <property type="match status" value="1"/>
</dbReference>
<dbReference type="Pfam" id="PF05345">
    <property type="entry name" value="He_PIG"/>
    <property type="match status" value="2"/>
</dbReference>
<feature type="transmembrane region" description="Helical" evidence="2">
    <location>
        <begin position="465"/>
        <end position="486"/>
    </location>
</feature>
<keyword evidence="2" id="KW-0812">Transmembrane</keyword>
<dbReference type="EMBL" id="CABFNO020001496">
    <property type="protein sequence ID" value="CAG9992615.1"/>
    <property type="molecule type" value="Genomic_DNA"/>
</dbReference>
<feature type="region of interest" description="Disordered" evidence="1">
    <location>
        <begin position="820"/>
        <end position="923"/>
    </location>
</feature>
<protein>
    <recommendedName>
        <fullName evidence="4">Dystroglycan-type cadherin-like domain-containing protein</fullName>
    </recommendedName>
</protein>
<evidence type="ECO:0000313" key="6">
    <source>
        <dbReference type="Proteomes" id="UP000754883"/>
    </source>
</evidence>
<feature type="domain" description="Dystroglycan-type cadherin-like" evidence="4">
    <location>
        <begin position="144"/>
        <end position="240"/>
    </location>
</feature>
<keyword evidence="2" id="KW-1133">Transmembrane helix</keyword>
<feature type="region of interest" description="Disordered" evidence="1">
    <location>
        <begin position="424"/>
        <end position="457"/>
    </location>
</feature>
<reference evidence="5 6" key="2">
    <citation type="submission" date="2021-10" db="EMBL/GenBank/DDBJ databases">
        <authorList>
            <person name="Piombo E."/>
        </authorList>
    </citation>
    <scope>NUCLEOTIDE SEQUENCE [LARGE SCALE GENOMIC DNA]</scope>
</reference>
<sequence length="923" mass="99246">MASPMIWLYFLQLLQLVSCVPVISFPFNAQLPPVARIGRLYSYSFSSYTFQSDTDITYQLRNGPKWLSLDGKARRLFGLPTDKDVPPTQGNVAGQTFQIIATDATGSRTMDGTIVVSREAGPEIKIPVSEQIKRFGSYSAPSSILSYPSADFSFSFDTNTFAHPSNGINYYASSGNSSPLPAWVKFDASTLSFSGRTPTSEALYQPPQKFDIRLIASDVAGFSSTSVDFSIVVGTHKLTAESPVITLNASRGTSFKYGGLANSIKLDGKRASSKDLATTVAALPGWLKFDAETWVIEGMPQKGDRSTNFTVKFTDPFSDTLEVLVMANVATGLFEKTLDEIEATPGEHFSLDVGPYLRDPKDIELKIVTKPGQDWLKLDGLEITGDVPNSAVDNLDIRIEATSRSSNVMESELFQLSFRPVDGSTKTLPSATSTASPTESPEKTGDDADEDEDESDGHGLATGTLLLATILPILAVSFIVMLLVYLMKRRRMSKSKASRKDFRDKISKPIVGSLRITGSGEGEEAFRNVAASNNQASQAEKGVMRHDGSQVSSRSSRTLGSISSSRGLGPQNTGYAPLRDGSSDDDRRSWFTVEPVTTGRRSEGAHSDTTGPRSTHQLLPTPPFLSYAGEGAFHHGLEFAIPSLSELPNLQLDPEVVSNHPEKPRSTAIYSTITSSSAALPSSRLNSPEVGSGFAPTIPSPAITPAPTSVPSIPPTGPNSVSSPPPPVPARSRARTLSSGGSVRRNYRQSRTSSDRDWTTIADSDAGGVPDLPPPMPSHQWASRHGTDMSLPRPESSKRAKSFITETSFGSAENWRVIGRYDRNAPPQLPPPVQGLGHRRSSPSLSTSGTGAARLADLATAAIPIPPEPKSRPASSRPVSRSRYSKLNEDEEKAKEVPASTSAAGWRREDSEKASKGSFAAFI</sequence>
<dbReference type="AlphaFoldDB" id="A0A9N9Y628"/>
<dbReference type="InterPro" id="IPR013783">
    <property type="entry name" value="Ig-like_fold"/>
</dbReference>
<feature type="chain" id="PRO_5040416891" description="Dystroglycan-type cadherin-like domain-containing protein" evidence="3">
    <location>
        <begin position="20"/>
        <end position="923"/>
    </location>
</feature>
<dbReference type="GO" id="GO:0005509">
    <property type="term" value="F:calcium ion binding"/>
    <property type="evidence" value="ECO:0007669"/>
    <property type="project" value="InterPro"/>
</dbReference>
<feature type="region of interest" description="Disordered" evidence="1">
    <location>
        <begin position="676"/>
        <end position="806"/>
    </location>
</feature>
<keyword evidence="6" id="KW-1185">Reference proteome</keyword>
<feature type="compositionally biased region" description="Low complexity" evidence="1">
    <location>
        <begin position="849"/>
        <end position="862"/>
    </location>
</feature>
<reference evidence="6" key="1">
    <citation type="submission" date="2019-06" db="EMBL/GenBank/DDBJ databases">
        <authorList>
            <person name="Broberg M."/>
        </authorList>
    </citation>
    <scope>NUCLEOTIDE SEQUENCE [LARGE SCALE GENOMIC DNA]</scope>
</reference>
<dbReference type="InterPro" id="IPR015919">
    <property type="entry name" value="Cadherin-like_sf"/>
</dbReference>
<feature type="signal peptide" evidence="3">
    <location>
        <begin position="1"/>
        <end position="19"/>
    </location>
</feature>
<accession>A0A9N9Y628</accession>
<evidence type="ECO:0000256" key="2">
    <source>
        <dbReference type="SAM" id="Phobius"/>
    </source>
</evidence>
<dbReference type="Gene3D" id="2.60.40.10">
    <property type="entry name" value="Immunoglobulins"/>
    <property type="match status" value="3"/>
</dbReference>
<feature type="compositionally biased region" description="Pro residues" evidence="1">
    <location>
        <begin position="712"/>
        <end position="729"/>
    </location>
</feature>
<dbReference type="InterPro" id="IPR006644">
    <property type="entry name" value="Cadg"/>
</dbReference>
<feature type="compositionally biased region" description="Basic and acidic residues" evidence="1">
    <location>
        <begin position="906"/>
        <end position="915"/>
    </location>
</feature>
<comment type="caution">
    <text evidence="5">The sequence shown here is derived from an EMBL/GenBank/DDBJ whole genome shotgun (WGS) entry which is preliminary data.</text>
</comment>
<dbReference type="Proteomes" id="UP000754883">
    <property type="component" value="Unassembled WGS sequence"/>
</dbReference>
<evidence type="ECO:0000259" key="4">
    <source>
        <dbReference type="SMART" id="SM00736"/>
    </source>
</evidence>
<feature type="compositionally biased region" description="Basic and acidic residues" evidence="1">
    <location>
        <begin position="886"/>
        <end position="896"/>
    </location>
</feature>
<evidence type="ECO:0000313" key="5">
    <source>
        <dbReference type="EMBL" id="CAG9992615.1"/>
    </source>
</evidence>
<feature type="compositionally biased region" description="Polar residues" evidence="1">
    <location>
        <begin position="607"/>
        <end position="618"/>
    </location>
</feature>
<gene>
    <name evidence="5" type="ORF">CBYS24578_00010827</name>
</gene>
<dbReference type="GO" id="GO:0016020">
    <property type="term" value="C:membrane"/>
    <property type="evidence" value="ECO:0007669"/>
    <property type="project" value="InterPro"/>
</dbReference>
<keyword evidence="3" id="KW-0732">Signal</keyword>
<proteinExistence type="predicted"/>
<keyword evidence="2" id="KW-0472">Membrane</keyword>
<evidence type="ECO:0000256" key="1">
    <source>
        <dbReference type="SAM" id="MobiDB-lite"/>
    </source>
</evidence>
<name>A0A9N9Y628_9HYPO</name>
<feature type="region of interest" description="Disordered" evidence="1">
    <location>
        <begin position="532"/>
        <end position="623"/>
    </location>
</feature>
<feature type="compositionally biased region" description="Low complexity" evidence="1">
    <location>
        <begin position="549"/>
        <end position="567"/>
    </location>
</feature>
<dbReference type="SUPFAM" id="SSF49313">
    <property type="entry name" value="Cadherin-like"/>
    <property type="match status" value="3"/>
</dbReference>
<organism evidence="5 6">
    <name type="scientific">Clonostachys byssicola</name>
    <dbReference type="NCBI Taxonomy" id="160290"/>
    <lineage>
        <taxon>Eukaryota</taxon>
        <taxon>Fungi</taxon>
        <taxon>Dikarya</taxon>
        <taxon>Ascomycota</taxon>
        <taxon>Pezizomycotina</taxon>
        <taxon>Sordariomycetes</taxon>
        <taxon>Hypocreomycetidae</taxon>
        <taxon>Hypocreales</taxon>
        <taxon>Bionectriaceae</taxon>
        <taxon>Clonostachys</taxon>
    </lineage>
</organism>
<evidence type="ECO:0000256" key="3">
    <source>
        <dbReference type="SAM" id="SignalP"/>
    </source>
</evidence>
<feature type="compositionally biased region" description="Low complexity" evidence="1">
    <location>
        <begin position="872"/>
        <end position="882"/>
    </location>
</feature>